<proteinExistence type="inferred from homology"/>
<reference evidence="3 4" key="1">
    <citation type="submission" date="2021-06" db="EMBL/GenBank/DDBJ databases">
        <title>Nitratireductor porphyridii sp. nov., isolated from a small marine red alga, Porphyridium purpureum in South Korea.</title>
        <authorList>
            <person name="Kim K.H."/>
            <person name="Kristyanto S."/>
            <person name="Jeon C.O."/>
        </authorList>
    </citation>
    <scope>NUCLEOTIDE SEQUENCE [LARGE SCALE GENOMIC DNA]</scope>
    <source>
        <strain evidence="3 4">R6</strain>
    </source>
</reference>
<dbReference type="SUPFAM" id="SSF53756">
    <property type="entry name" value="UDP-Glycosyltransferase/glycogen phosphorylase"/>
    <property type="match status" value="1"/>
</dbReference>
<comment type="caution">
    <text evidence="3">The sequence shown here is derived from an EMBL/GenBank/DDBJ whole genome shotgun (WGS) entry which is preliminary data.</text>
</comment>
<dbReference type="Gene3D" id="3.40.50.2000">
    <property type="entry name" value="Glycogen Phosphorylase B"/>
    <property type="match status" value="2"/>
</dbReference>
<accession>A0ABS7RGR2</accession>
<dbReference type="EC" id="5.1.3.14" evidence="3"/>
<dbReference type="NCBIfam" id="TIGR00236">
    <property type="entry name" value="wecB"/>
    <property type="match status" value="1"/>
</dbReference>
<gene>
    <name evidence="3" type="primary">wecB</name>
    <name evidence="3" type="ORF">KVG22_19690</name>
</gene>
<keyword evidence="4" id="KW-1185">Reference proteome</keyword>
<dbReference type="GO" id="GO:0008761">
    <property type="term" value="F:UDP-N-acetylglucosamine 2-epimerase activity"/>
    <property type="evidence" value="ECO:0007669"/>
    <property type="project" value="UniProtKB-EC"/>
</dbReference>
<evidence type="ECO:0000259" key="2">
    <source>
        <dbReference type="Pfam" id="PF02350"/>
    </source>
</evidence>
<dbReference type="Pfam" id="PF02350">
    <property type="entry name" value="Epimerase_2"/>
    <property type="match status" value="1"/>
</dbReference>
<name>A0ABS7RGR2_9HYPH</name>
<dbReference type="EMBL" id="JAHSQO010000007">
    <property type="protein sequence ID" value="MBY8918833.1"/>
    <property type="molecule type" value="Genomic_DNA"/>
</dbReference>
<evidence type="ECO:0000256" key="1">
    <source>
        <dbReference type="RuleBase" id="RU003513"/>
    </source>
</evidence>
<protein>
    <submittedName>
        <fullName evidence="3">UDP-N-acetylglucosamine 2-epimerase (Non-hydrolyzing)</fullName>
        <ecNumber evidence="3">5.1.3.14</ecNumber>
    </submittedName>
</protein>
<feature type="domain" description="UDP-N-acetylglucosamine 2-epimerase" evidence="2">
    <location>
        <begin position="22"/>
        <end position="320"/>
    </location>
</feature>
<dbReference type="Proteomes" id="UP000777661">
    <property type="component" value="Unassembled WGS sequence"/>
</dbReference>
<keyword evidence="1 3" id="KW-0413">Isomerase</keyword>
<dbReference type="CDD" id="cd03786">
    <property type="entry name" value="GTB_UDP-GlcNAc_2-Epimerase"/>
    <property type="match status" value="1"/>
</dbReference>
<dbReference type="PANTHER" id="PTHR43174">
    <property type="entry name" value="UDP-N-ACETYLGLUCOSAMINE 2-EPIMERASE"/>
    <property type="match status" value="1"/>
</dbReference>
<dbReference type="InterPro" id="IPR029767">
    <property type="entry name" value="WecB-like"/>
</dbReference>
<comment type="similarity">
    <text evidence="1">Belongs to the UDP-N-acetylglucosamine 2-epimerase family.</text>
</comment>
<evidence type="ECO:0000313" key="4">
    <source>
        <dbReference type="Proteomes" id="UP000777661"/>
    </source>
</evidence>
<dbReference type="PANTHER" id="PTHR43174:SF1">
    <property type="entry name" value="UDP-N-ACETYLGLUCOSAMINE 2-EPIMERASE"/>
    <property type="match status" value="1"/>
</dbReference>
<sequence>MRIATVVGARPQFIKAAPLSLELAQNADFQEISIHTGQHFDANMSDVFFNELALPAPAYNLGIGGGSHARMTGDMLAAIERILLDEAPNAVLVYGDTNSTLAGGLAAAKLNIPVIHVEAGLRSFNRQMPEEINRVLVDHLSTLLFCPTSTSVQNLKNEGITQGVHQVGDLMFDATLALTPIAAERSSLLEDLGLEPGAYCAATLHRADNTASAEAIERAVSFMVECANGNEVVLPVHPRTRLAAEKFGISIQRPGVRAIEPLGYLDMIALAKNASMVFTDSGGLQKEAYFHGVPCVTLRSETEWTETVSAGWNRLWITETYEPRTDIVEYGDGKSAQTMVATIRDWIHTNPSTNDR</sequence>
<evidence type="ECO:0000313" key="3">
    <source>
        <dbReference type="EMBL" id="MBY8918833.1"/>
    </source>
</evidence>
<dbReference type="InterPro" id="IPR003331">
    <property type="entry name" value="UDP_GlcNAc_Epimerase_2_dom"/>
</dbReference>
<organism evidence="3 4">
    <name type="scientific">Nitratireductor rhodophyticola</name>
    <dbReference type="NCBI Taxonomy" id="2854036"/>
    <lineage>
        <taxon>Bacteria</taxon>
        <taxon>Pseudomonadati</taxon>
        <taxon>Pseudomonadota</taxon>
        <taxon>Alphaproteobacteria</taxon>
        <taxon>Hyphomicrobiales</taxon>
        <taxon>Phyllobacteriaceae</taxon>
        <taxon>Nitratireductor</taxon>
    </lineage>
</organism>